<evidence type="ECO:0000256" key="1">
    <source>
        <dbReference type="SAM" id="MobiDB-lite"/>
    </source>
</evidence>
<feature type="chain" id="PRO_5046165124" description="Lipoprotein" evidence="2">
    <location>
        <begin position="23"/>
        <end position="307"/>
    </location>
</feature>
<reference evidence="4" key="1">
    <citation type="journal article" date="2019" name="Int. J. Syst. Evol. Microbiol.">
        <title>The Global Catalogue of Microorganisms (GCM) 10K type strain sequencing project: providing services to taxonomists for standard genome sequencing and annotation.</title>
        <authorList>
            <consortium name="The Broad Institute Genomics Platform"/>
            <consortium name="The Broad Institute Genome Sequencing Center for Infectious Disease"/>
            <person name="Wu L."/>
            <person name="Ma J."/>
        </authorList>
    </citation>
    <scope>NUCLEOTIDE SEQUENCE [LARGE SCALE GENOMIC DNA]</scope>
    <source>
        <strain evidence="4">CCUG 56607</strain>
    </source>
</reference>
<protein>
    <recommendedName>
        <fullName evidence="5">Lipoprotein</fullName>
    </recommendedName>
</protein>
<evidence type="ECO:0000313" key="3">
    <source>
        <dbReference type="EMBL" id="MFD1019684.1"/>
    </source>
</evidence>
<proteinExistence type="predicted"/>
<sequence>MKKILMLTVMMAMLLMAACAQADGESDKEQDNQEENQTTTSEAPDQEDEQETNSDESEGEQSAPAEEMDVDTYLNENYKLDQTHYETDVWESESGTVNYTVKLLPDNEAYGQKIDEMFQDSSKSYDETQTMLDTAEQIMAELPEFKENTRVDSVSWVSYDGEFSVTLIQDFENSEAPADGEKLSDFTSEQIEYARVWLQLGPNQQLDELNVWHIPAGEKLNEDDETSAVYPEDVIQLAGGRLVDGSVTYSGNGDGTINVYNVPLRWDGQYPAGEEFYNEIIENTKLVSIDTGDDQEVIRLIKLMKIH</sequence>
<dbReference type="Proteomes" id="UP001596990">
    <property type="component" value="Unassembled WGS sequence"/>
</dbReference>
<accession>A0ABW3L2K5</accession>
<feature type="region of interest" description="Disordered" evidence="1">
    <location>
        <begin position="23"/>
        <end position="67"/>
    </location>
</feature>
<dbReference type="RefSeq" id="WP_386059973.1">
    <property type="nucleotide sequence ID" value="NZ_JBHTKL010000005.1"/>
</dbReference>
<comment type="caution">
    <text evidence="3">The sequence shown here is derived from an EMBL/GenBank/DDBJ whole genome shotgun (WGS) entry which is preliminary data.</text>
</comment>
<feature type="signal peptide" evidence="2">
    <location>
        <begin position="1"/>
        <end position="22"/>
    </location>
</feature>
<evidence type="ECO:0008006" key="5">
    <source>
        <dbReference type="Google" id="ProtNLM"/>
    </source>
</evidence>
<evidence type="ECO:0000256" key="2">
    <source>
        <dbReference type="SAM" id="SignalP"/>
    </source>
</evidence>
<dbReference type="PROSITE" id="PS51257">
    <property type="entry name" value="PROKAR_LIPOPROTEIN"/>
    <property type="match status" value="1"/>
</dbReference>
<name>A0ABW3L2K5_9BACI</name>
<evidence type="ECO:0000313" key="4">
    <source>
        <dbReference type="Proteomes" id="UP001596990"/>
    </source>
</evidence>
<dbReference type="EMBL" id="JBHTKL010000005">
    <property type="protein sequence ID" value="MFD1019684.1"/>
    <property type="molecule type" value="Genomic_DNA"/>
</dbReference>
<feature type="compositionally biased region" description="Acidic residues" evidence="1">
    <location>
        <begin position="44"/>
        <end position="59"/>
    </location>
</feature>
<organism evidence="3 4">
    <name type="scientific">Thalassobacillus hwangdonensis</name>
    <dbReference type="NCBI Taxonomy" id="546108"/>
    <lineage>
        <taxon>Bacteria</taxon>
        <taxon>Bacillati</taxon>
        <taxon>Bacillota</taxon>
        <taxon>Bacilli</taxon>
        <taxon>Bacillales</taxon>
        <taxon>Bacillaceae</taxon>
        <taxon>Thalassobacillus</taxon>
    </lineage>
</organism>
<keyword evidence="4" id="KW-1185">Reference proteome</keyword>
<keyword evidence="2" id="KW-0732">Signal</keyword>
<gene>
    <name evidence="3" type="ORF">ACFQ2J_10925</name>
</gene>